<dbReference type="Pfam" id="PF05133">
    <property type="entry name" value="SPP1_portal"/>
    <property type="match status" value="1"/>
</dbReference>
<sequence>MSPEMQEITNILRDGAKARMSLEQIIQVEMGAWKTSEKRKWMMTGERYYKNKTDILKRERTAIGENGCKEIVGNLANNKLVNGFVRKLVDQKVGYLLSKPMSIQTSNEEYLELLMDFFGSPLLRLIKNIGKESINKGIAWVHPYYDMEGNLLFTKIPSEQCIPLWKDAAHTELDAMIRTYEVEVYEGSRRTTVTKVEWWDSDGVKRYVLQGSLVPDVEAGAQDSHFQLVSQNGTEKPMNWARVPFIGFKYNDEEQPLIELIKSLVDDYDERKSDHTNNLEDLPNSIYVVKGFGGTESGEIRKNLSTFRIIKIDDPETNSGVDTISLPINTEAYETHMNRNRKDIYEFGRGVDTQSEKFGGDKSGVALRFLYADLDMDANILETEFQASLEQLLWFINAHIFNTTGKDFTSESVDFIFNRDILINETEAITNAKDSQGVISDETIVANHPWVTNAQDELERLKREKKEDMGQFEQQAYPGIGEEQPDGEPE</sequence>
<dbReference type="InterPro" id="IPR021145">
    <property type="entry name" value="Portal_protein_SPP1_Gp6-like"/>
</dbReference>
<dbReference type="NCBIfam" id="TIGR01538">
    <property type="entry name" value="portal_SPP1"/>
    <property type="match status" value="1"/>
</dbReference>
<dbReference type="InterPro" id="IPR006428">
    <property type="entry name" value="Portal_SPP1-type"/>
</dbReference>
<gene>
    <name evidence="2" type="ORF">ERICV_01539</name>
</gene>
<accession>A0A6C0QPX3</accession>
<evidence type="ECO:0000313" key="2">
    <source>
        <dbReference type="EMBL" id="QHZ50697.1"/>
    </source>
</evidence>
<proteinExistence type="predicted"/>
<protein>
    <submittedName>
        <fullName evidence="2">Phage portal protein, SPP1 family</fullName>
    </submittedName>
</protein>
<dbReference type="RefSeq" id="WP_172423069.1">
    <property type="nucleotide sequence ID" value="NZ_CP019717.1"/>
</dbReference>
<name>A0A6C0QPX3_9BACL</name>
<feature type="region of interest" description="Disordered" evidence="1">
    <location>
        <begin position="463"/>
        <end position="490"/>
    </location>
</feature>
<dbReference type="Proteomes" id="UP000464330">
    <property type="component" value="Chromosome"/>
</dbReference>
<reference evidence="2 3" key="1">
    <citation type="journal article" date="2020" name="Int. J. Med. Microbiol.">
        <title>Discovery of Paenibacillus larvae ERIC V: Phenotypic and genomic comparison to genotypes ERIC I-IV reveal different inventories of virulence factors which correlate with epidemiological prevalences of American Foulbrood.</title>
        <authorList>
            <person name="Beims H."/>
            <person name="Bunk B."/>
            <person name="Erler S."/>
            <person name="Mohr K.I."/>
            <person name="Sproer C."/>
            <person name="Pradella S."/>
            <person name="Gunther G."/>
            <person name="Rohde M."/>
            <person name="von der Ohe W."/>
            <person name="Steinert M."/>
        </authorList>
    </citation>
    <scope>NUCLEOTIDE SEQUENCE [LARGE SCALE GENOMIC DNA]</scope>
    <source>
        <strain evidence="2">Eric_V</strain>
    </source>
</reference>
<evidence type="ECO:0000256" key="1">
    <source>
        <dbReference type="SAM" id="MobiDB-lite"/>
    </source>
</evidence>
<dbReference type="AlphaFoldDB" id="A0A6C0QPX3"/>
<evidence type="ECO:0000313" key="3">
    <source>
        <dbReference type="Proteomes" id="UP000464330"/>
    </source>
</evidence>
<organism evidence="2 3">
    <name type="scientific">Paenibacillus larvae subsp. larvae</name>
    <dbReference type="NCBI Taxonomy" id="147375"/>
    <lineage>
        <taxon>Bacteria</taxon>
        <taxon>Bacillati</taxon>
        <taxon>Bacillota</taxon>
        <taxon>Bacilli</taxon>
        <taxon>Bacillales</taxon>
        <taxon>Paenibacillaceae</taxon>
        <taxon>Paenibacillus</taxon>
    </lineage>
</organism>
<dbReference type="EMBL" id="CP019717">
    <property type="protein sequence ID" value="QHZ50697.1"/>
    <property type="molecule type" value="Genomic_DNA"/>
</dbReference>